<feature type="compositionally biased region" description="Low complexity" evidence="1">
    <location>
        <begin position="38"/>
        <end position="61"/>
    </location>
</feature>
<reference evidence="2 3" key="1">
    <citation type="journal article" date="2019" name="PLoS Biol.">
        <title>Sex chromosomes control vertical transmission of feminizing Wolbachia symbionts in an isopod.</title>
        <authorList>
            <person name="Becking T."/>
            <person name="Chebbi M.A."/>
            <person name="Giraud I."/>
            <person name="Moumen B."/>
            <person name="Laverre T."/>
            <person name="Caubet Y."/>
            <person name="Peccoud J."/>
            <person name="Gilbert C."/>
            <person name="Cordaux R."/>
        </authorList>
    </citation>
    <scope>NUCLEOTIDE SEQUENCE [LARGE SCALE GENOMIC DNA]</scope>
    <source>
        <strain evidence="2">ANa2</strain>
        <tissue evidence="2">Whole body excluding digestive tract and cuticle</tissue>
    </source>
</reference>
<proteinExistence type="predicted"/>
<feature type="compositionally biased region" description="Low complexity" evidence="1">
    <location>
        <begin position="111"/>
        <end position="121"/>
    </location>
</feature>
<dbReference type="OrthoDB" id="27041at2759"/>
<feature type="compositionally biased region" description="Gly residues" evidence="1">
    <location>
        <begin position="146"/>
        <end position="155"/>
    </location>
</feature>
<evidence type="ECO:0000313" key="3">
    <source>
        <dbReference type="Proteomes" id="UP000326759"/>
    </source>
</evidence>
<gene>
    <name evidence="2" type="ORF">Anas_11428</name>
</gene>
<evidence type="ECO:0000313" key="2">
    <source>
        <dbReference type="EMBL" id="KAB7500189.1"/>
    </source>
</evidence>
<name>A0A5N5T2F5_9CRUS</name>
<dbReference type="AlphaFoldDB" id="A0A5N5T2F5"/>
<dbReference type="Proteomes" id="UP000326759">
    <property type="component" value="Unassembled WGS sequence"/>
</dbReference>
<evidence type="ECO:0000256" key="1">
    <source>
        <dbReference type="SAM" id="MobiDB-lite"/>
    </source>
</evidence>
<keyword evidence="3" id="KW-1185">Reference proteome</keyword>
<accession>A0A5N5T2F5</accession>
<feature type="region of interest" description="Disordered" evidence="1">
    <location>
        <begin position="30"/>
        <end position="88"/>
    </location>
</feature>
<feature type="non-terminal residue" evidence="2">
    <location>
        <position position="1"/>
    </location>
</feature>
<sequence length="212" mass="23016">QRNPLQDIYTPQAGTVSLLNIGGFNTIHNQSSQPNLLTSPHSQPPLHQQQPQLQATLQPSQPNLPPANNLTFSHHELGLPTNNNPHQTVTIPNVSPYGQILNGTVQRNDANQSNPQCNQNPNKKRKVSEMGNPQSQHGVNIKQEPGPGGGSGGGAPMNVPTIHGGINFNGEEEEFSMDTPSNGFLDPSLQCIRFQPFQQNTWSIICDSSLKN</sequence>
<protein>
    <submittedName>
        <fullName evidence="2">Uncharacterized protein</fullName>
    </submittedName>
</protein>
<feature type="region of interest" description="Disordered" evidence="1">
    <location>
        <begin position="107"/>
        <end position="160"/>
    </location>
</feature>
<dbReference type="EMBL" id="SEYY01014911">
    <property type="protein sequence ID" value="KAB7500189.1"/>
    <property type="molecule type" value="Genomic_DNA"/>
</dbReference>
<comment type="caution">
    <text evidence="2">The sequence shown here is derived from an EMBL/GenBank/DDBJ whole genome shotgun (WGS) entry which is preliminary data.</text>
</comment>
<organism evidence="2 3">
    <name type="scientific">Armadillidium nasatum</name>
    <dbReference type="NCBI Taxonomy" id="96803"/>
    <lineage>
        <taxon>Eukaryota</taxon>
        <taxon>Metazoa</taxon>
        <taxon>Ecdysozoa</taxon>
        <taxon>Arthropoda</taxon>
        <taxon>Crustacea</taxon>
        <taxon>Multicrustacea</taxon>
        <taxon>Malacostraca</taxon>
        <taxon>Eumalacostraca</taxon>
        <taxon>Peracarida</taxon>
        <taxon>Isopoda</taxon>
        <taxon>Oniscidea</taxon>
        <taxon>Crinocheta</taxon>
        <taxon>Armadillidiidae</taxon>
        <taxon>Armadillidium</taxon>
    </lineage>
</organism>